<dbReference type="FunFam" id="1.10.287.130:FF:000004">
    <property type="entry name" value="Ethylene receptor 1"/>
    <property type="match status" value="1"/>
</dbReference>
<dbReference type="EC" id="2.7.13.3" evidence="3"/>
<keyword evidence="9 22" id="KW-0418">Kinase</keyword>
<dbReference type="InterPro" id="IPR003660">
    <property type="entry name" value="HAMP_dom"/>
</dbReference>
<dbReference type="GO" id="GO:0005524">
    <property type="term" value="F:ATP binding"/>
    <property type="evidence" value="ECO:0007669"/>
    <property type="project" value="UniProtKB-KW"/>
</dbReference>
<evidence type="ECO:0000256" key="5">
    <source>
        <dbReference type="ARBA" id="ARBA00022553"/>
    </source>
</evidence>
<dbReference type="PROSITE" id="PS50894">
    <property type="entry name" value="HPT"/>
    <property type="match status" value="1"/>
</dbReference>
<dbReference type="Gene3D" id="3.40.50.2300">
    <property type="match status" value="1"/>
</dbReference>
<feature type="domain" description="Histidine kinase" evidence="18">
    <location>
        <begin position="247"/>
        <end position="468"/>
    </location>
</feature>
<evidence type="ECO:0000256" key="10">
    <source>
        <dbReference type="ARBA" id="ARBA00022801"/>
    </source>
</evidence>
<dbReference type="Pfam" id="PF00512">
    <property type="entry name" value="HisKA"/>
    <property type="match status" value="1"/>
</dbReference>
<dbReference type="GO" id="GO:0005886">
    <property type="term" value="C:plasma membrane"/>
    <property type="evidence" value="ECO:0007669"/>
    <property type="project" value="UniProtKB-SubCell"/>
</dbReference>
<gene>
    <name evidence="22" type="ORF">VISI1226_21164</name>
</gene>
<dbReference type="OrthoDB" id="9810730at2"/>
<keyword evidence="4" id="KW-1003">Cell membrane</keyword>
<dbReference type="SMART" id="SM00388">
    <property type="entry name" value="HisKA"/>
    <property type="match status" value="1"/>
</dbReference>
<evidence type="ECO:0000256" key="14">
    <source>
        <dbReference type="ARBA" id="ARBA00023136"/>
    </source>
</evidence>
<dbReference type="GeneID" id="95570673"/>
<keyword evidence="13" id="KW-0902">Two-component regulatory system</keyword>
<dbReference type="InterPro" id="IPR003661">
    <property type="entry name" value="HisK_dim/P_dom"/>
</dbReference>
<dbReference type="SUPFAM" id="SSF47226">
    <property type="entry name" value="Histidine-containing phosphotransfer domain, HPT domain"/>
    <property type="match status" value="1"/>
</dbReference>
<dbReference type="PROSITE" id="PS50110">
    <property type="entry name" value="RESPONSE_REGULATORY"/>
    <property type="match status" value="1"/>
</dbReference>
<dbReference type="GO" id="GO:0016787">
    <property type="term" value="F:hydrolase activity"/>
    <property type="evidence" value="ECO:0007669"/>
    <property type="project" value="UniProtKB-KW"/>
</dbReference>
<keyword evidence="11" id="KW-0067">ATP-binding</keyword>
<evidence type="ECO:0000259" key="21">
    <source>
        <dbReference type="PROSITE" id="PS50894"/>
    </source>
</evidence>
<reference evidence="22 23" key="1">
    <citation type="journal article" date="2012" name="Int. J. Syst. Evol. Microbiol.">
        <title>Vibrio caribbeanicus sp. nov., isolated from the marine sponge Scleritoderma cyanea.</title>
        <authorList>
            <person name="Hoffmann M."/>
            <person name="Monday S.R."/>
            <person name="Allard M.W."/>
            <person name="Strain E.A."/>
            <person name="Whittaker P."/>
            <person name="Naum M."/>
            <person name="McCarthy P.J."/>
            <person name="Lopez J.V."/>
            <person name="Fischer M."/>
            <person name="Brown E.W."/>
        </authorList>
    </citation>
    <scope>NUCLEOTIDE SEQUENCE [LARGE SCALE GENOMIC DNA]</scope>
    <source>
        <strain evidence="23">DSMZ 21326</strain>
    </source>
</reference>
<dbReference type="Gene3D" id="1.10.287.130">
    <property type="match status" value="1"/>
</dbReference>
<dbReference type="InterPro" id="IPR036890">
    <property type="entry name" value="HATPase_C_sf"/>
</dbReference>
<dbReference type="Gene3D" id="3.30.565.10">
    <property type="entry name" value="Histidine kinase-like ATPase, C-terminal domain"/>
    <property type="match status" value="1"/>
</dbReference>
<evidence type="ECO:0000256" key="6">
    <source>
        <dbReference type="ARBA" id="ARBA00022679"/>
    </source>
</evidence>
<evidence type="ECO:0000256" key="13">
    <source>
        <dbReference type="ARBA" id="ARBA00023012"/>
    </source>
</evidence>
<evidence type="ECO:0000256" key="1">
    <source>
        <dbReference type="ARBA" id="ARBA00000085"/>
    </source>
</evidence>
<dbReference type="Gene3D" id="6.10.340.10">
    <property type="match status" value="1"/>
</dbReference>
<dbReference type="EMBL" id="AEVT01000096">
    <property type="protein sequence ID" value="EGA68955.1"/>
    <property type="molecule type" value="Genomic_DNA"/>
</dbReference>
<evidence type="ECO:0000256" key="12">
    <source>
        <dbReference type="ARBA" id="ARBA00022989"/>
    </source>
</evidence>
<dbReference type="PANTHER" id="PTHR45339">
    <property type="entry name" value="HYBRID SIGNAL TRANSDUCTION HISTIDINE KINASE J"/>
    <property type="match status" value="1"/>
</dbReference>
<accession>E8MAN4</accession>
<dbReference type="Pfam" id="PF00072">
    <property type="entry name" value="Response_reg"/>
    <property type="match status" value="1"/>
</dbReference>
<feature type="domain" description="Response regulatory" evidence="19">
    <location>
        <begin position="491"/>
        <end position="609"/>
    </location>
</feature>
<keyword evidence="6" id="KW-0808">Transferase</keyword>
<dbReference type="eggNOG" id="COG2205">
    <property type="taxonomic scope" value="Bacteria"/>
</dbReference>
<evidence type="ECO:0000313" key="23">
    <source>
        <dbReference type="Proteomes" id="UP000006228"/>
    </source>
</evidence>
<evidence type="ECO:0000313" key="22">
    <source>
        <dbReference type="EMBL" id="EGA68955.1"/>
    </source>
</evidence>
<dbReference type="Gene3D" id="1.20.120.160">
    <property type="entry name" value="HPT domain"/>
    <property type="match status" value="1"/>
</dbReference>
<keyword evidence="12 17" id="KW-1133">Transmembrane helix</keyword>
<comment type="caution">
    <text evidence="22">The sequence shown here is derived from an EMBL/GenBank/DDBJ whole genome shotgun (WGS) entry which is preliminary data.</text>
</comment>
<dbReference type="Proteomes" id="UP000006228">
    <property type="component" value="Unassembled WGS sequence"/>
</dbReference>
<comment type="subcellular location">
    <subcellularLocation>
        <location evidence="2">Cell membrane</location>
        <topology evidence="2">Multi-pass membrane protein</topology>
    </subcellularLocation>
</comment>
<evidence type="ECO:0000256" key="7">
    <source>
        <dbReference type="ARBA" id="ARBA00022692"/>
    </source>
</evidence>
<evidence type="ECO:0000259" key="18">
    <source>
        <dbReference type="PROSITE" id="PS50109"/>
    </source>
</evidence>
<dbReference type="SMART" id="SM00448">
    <property type="entry name" value="REC"/>
    <property type="match status" value="1"/>
</dbReference>
<dbReference type="RefSeq" id="WP_008079626.1">
    <property type="nucleotide sequence ID" value="NZ_AEVT01000096.1"/>
</dbReference>
<name>E8MAN4_PHOS4</name>
<dbReference type="Pfam" id="PF01627">
    <property type="entry name" value="Hpt"/>
    <property type="match status" value="1"/>
</dbReference>
<feature type="modified residue" description="Phosphohistidine" evidence="15">
    <location>
        <position position="710"/>
    </location>
</feature>
<dbReference type="CDD" id="cd16922">
    <property type="entry name" value="HATPase_EvgS-ArcB-TorS-like"/>
    <property type="match status" value="1"/>
</dbReference>
<dbReference type="Pfam" id="PF00672">
    <property type="entry name" value="HAMP"/>
    <property type="match status" value="1"/>
</dbReference>
<dbReference type="PRINTS" id="PR00344">
    <property type="entry name" value="BCTRLSENSOR"/>
</dbReference>
<dbReference type="SUPFAM" id="SSF52172">
    <property type="entry name" value="CheY-like"/>
    <property type="match status" value="1"/>
</dbReference>
<dbReference type="AlphaFoldDB" id="E8MAN4"/>
<dbReference type="InterPro" id="IPR008207">
    <property type="entry name" value="Sig_transdc_His_kin_Hpt_dom"/>
</dbReference>
<dbReference type="eggNOG" id="COG5002">
    <property type="taxonomic scope" value="Bacteria"/>
</dbReference>
<dbReference type="CDD" id="cd00082">
    <property type="entry name" value="HisKA"/>
    <property type="match status" value="1"/>
</dbReference>
<evidence type="ECO:0000259" key="19">
    <source>
        <dbReference type="PROSITE" id="PS50110"/>
    </source>
</evidence>
<feature type="transmembrane region" description="Helical" evidence="17">
    <location>
        <begin position="6"/>
        <end position="30"/>
    </location>
</feature>
<dbReference type="PANTHER" id="PTHR45339:SF1">
    <property type="entry name" value="HYBRID SIGNAL TRANSDUCTION HISTIDINE KINASE J"/>
    <property type="match status" value="1"/>
</dbReference>
<evidence type="ECO:0000256" key="3">
    <source>
        <dbReference type="ARBA" id="ARBA00012438"/>
    </source>
</evidence>
<dbReference type="InterPro" id="IPR003594">
    <property type="entry name" value="HATPase_dom"/>
</dbReference>
<dbReference type="SUPFAM" id="SSF47384">
    <property type="entry name" value="Homodimeric domain of signal transducing histidine kinase"/>
    <property type="match status" value="1"/>
</dbReference>
<proteinExistence type="predicted"/>
<dbReference type="SUPFAM" id="SSF55874">
    <property type="entry name" value="ATPase domain of HSP90 chaperone/DNA topoisomerase II/histidine kinase"/>
    <property type="match status" value="1"/>
</dbReference>
<dbReference type="InterPro" id="IPR036641">
    <property type="entry name" value="HPT_dom_sf"/>
</dbReference>
<evidence type="ECO:0000256" key="8">
    <source>
        <dbReference type="ARBA" id="ARBA00022741"/>
    </source>
</evidence>
<dbReference type="Pfam" id="PF02518">
    <property type="entry name" value="HATPase_c"/>
    <property type="match status" value="1"/>
</dbReference>
<dbReference type="GO" id="GO:0000155">
    <property type="term" value="F:phosphorelay sensor kinase activity"/>
    <property type="evidence" value="ECO:0007669"/>
    <property type="project" value="InterPro"/>
</dbReference>
<dbReference type="InterPro" id="IPR004358">
    <property type="entry name" value="Sig_transdc_His_kin-like_C"/>
</dbReference>
<feature type="domain" description="HPt" evidence="21">
    <location>
        <begin position="671"/>
        <end position="767"/>
    </location>
</feature>
<evidence type="ECO:0000256" key="4">
    <source>
        <dbReference type="ARBA" id="ARBA00022475"/>
    </source>
</evidence>
<dbReference type="CDD" id="cd06225">
    <property type="entry name" value="HAMP"/>
    <property type="match status" value="1"/>
</dbReference>
<evidence type="ECO:0000256" key="15">
    <source>
        <dbReference type="PROSITE-ProRule" id="PRU00110"/>
    </source>
</evidence>
<feature type="modified residue" description="4-aspartylphosphate" evidence="16">
    <location>
        <position position="540"/>
    </location>
</feature>
<dbReference type="InterPro" id="IPR011006">
    <property type="entry name" value="CheY-like_superfamily"/>
</dbReference>
<keyword evidence="8" id="KW-0547">Nucleotide-binding</keyword>
<dbReference type="SMART" id="SM00304">
    <property type="entry name" value="HAMP"/>
    <property type="match status" value="1"/>
</dbReference>
<evidence type="ECO:0000256" key="11">
    <source>
        <dbReference type="ARBA" id="ARBA00022840"/>
    </source>
</evidence>
<dbReference type="CDD" id="cd17546">
    <property type="entry name" value="REC_hyHK_CKI1_RcsC-like"/>
    <property type="match status" value="1"/>
</dbReference>
<dbReference type="SMART" id="SM00387">
    <property type="entry name" value="HATPase_c"/>
    <property type="match status" value="1"/>
</dbReference>
<sequence>MSLRTKTILGIAIIEITVLVILTVSAMGFLSDSNEKQLIQRANAAASLFSHAAKDAVLSTDLATLNDLVEEFAQLDDVAYVRVLRDGKEMACAGDKQLLDRQMQQDSSLKGVSDGVFDVRAPISIGGKQYAIVDMGFETAPISAMLNNAQKALVGIATVEVLLVALFSLALGTYLTRGLTRLASAANQVGQSGPGFQLNHQGTDELSQVARAFDDMSAKLERDYIDLNAARADAEMANDSKSRFLASMSHEIRTPMNGVLGILNILEETNLSKEQRKLVTTATESGHFLLSVINDILDFTRMESNTLILESKPFDLHRCVTSVVDGFYPTATSQDLLIHCYIEPDVPIHVMGDENRIKQILLNLIGNAIKFTHDGSVRIKMSLVPSDDSQATIQCEISDTGIGISKSAIDYLFDEFTMVDQTYSRSKEGSGLGLAICKRLCNLMDGDVKVQSEPKVGSTFTFTIKLDTVSELNPHVDAELKPNNLIRNDLSILVAEDNKANQLVIREMFKRLDIEVDIAENGIIALERVKEYRYDLIFMDISMPKMDGMQACREIRSLADQTSATTPIIALTAHSLAGDKEKFLASGMNDYISKPVRLSQLVEKINLFIEERDAVTMQPLPDQSILDKPSDVLDNVIQVETHHEVKPNEKERMDLELVDETVLQQMIEDTSAEVIPLLIDHYLEESHQRLEKIFVAMDSGDKETLEFEAHTLGSSSLALGNRVLSNLARKIEHLCIDGQQNNAFKLKEELQLIAEQSLQALEQRKQKGFTESAG</sequence>
<keyword evidence="5 16" id="KW-0597">Phosphoprotein</keyword>
<evidence type="ECO:0000256" key="9">
    <source>
        <dbReference type="ARBA" id="ARBA00022777"/>
    </source>
</evidence>
<dbReference type="InterPro" id="IPR005467">
    <property type="entry name" value="His_kinase_dom"/>
</dbReference>
<dbReference type="PROSITE" id="PS50885">
    <property type="entry name" value="HAMP"/>
    <property type="match status" value="1"/>
</dbReference>
<organism evidence="22 23">
    <name type="scientific">Vibrio sinaloensis DSM 21326</name>
    <dbReference type="NCBI Taxonomy" id="945550"/>
    <lineage>
        <taxon>Bacteria</taxon>
        <taxon>Pseudomonadati</taxon>
        <taxon>Pseudomonadota</taxon>
        <taxon>Gammaproteobacteria</taxon>
        <taxon>Vibrionales</taxon>
        <taxon>Vibrionaceae</taxon>
        <taxon>Vibrio</taxon>
        <taxon>Vibrio oreintalis group</taxon>
    </lineage>
</organism>
<protein>
    <recommendedName>
        <fullName evidence="3">histidine kinase</fullName>
        <ecNumber evidence="3">2.7.13.3</ecNumber>
    </recommendedName>
</protein>
<evidence type="ECO:0000256" key="17">
    <source>
        <dbReference type="SAM" id="Phobius"/>
    </source>
</evidence>
<dbReference type="PROSITE" id="PS50109">
    <property type="entry name" value="HIS_KIN"/>
    <property type="match status" value="1"/>
</dbReference>
<keyword evidence="7 17" id="KW-0812">Transmembrane</keyword>
<dbReference type="InterPro" id="IPR001789">
    <property type="entry name" value="Sig_transdc_resp-reg_receiver"/>
</dbReference>
<evidence type="ECO:0000256" key="2">
    <source>
        <dbReference type="ARBA" id="ARBA00004651"/>
    </source>
</evidence>
<comment type="catalytic activity">
    <reaction evidence="1">
        <text>ATP + protein L-histidine = ADP + protein N-phospho-L-histidine.</text>
        <dbReference type="EC" id="2.7.13.3"/>
    </reaction>
</comment>
<keyword evidence="14 17" id="KW-0472">Membrane</keyword>
<keyword evidence="10" id="KW-0378">Hydrolase</keyword>
<dbReference type="InterPro" id="IPR036097">
    <property type="entry name" value="HisK_dim/P_sf"/>
</dbReference>
<feature type="domain" description="HAMP" evidence="20">
    <location>
        <begin position="173"/>
        <end position="225"/>
    </location>
</feature>
<evidence type="ECO:0000256" key="16">
    <source>
        <dbReference type="PROSITE-ProRule" id="PRU00169"/>
    </source>
</evidence>
<evidence type="ECO:0000259" key="20">
    <source>
        <dbReference type="PROSITE" id="PS50885"/>
    </source>
</evidence>
<dbReference type="FunFam" id="3.30.565.10:FF:000010">
    <property type="entry name" value="Sensor histidine kinase RcsC"/>
    <property type="match status" value="1"/>
</dbReference>